<dbReference type="Proteomes" id="UP001549257">
    <property type="component" value="Unassembled WGS sequence"/>
</dbReference>
<evidence type="ECO:0000313" key="1">
    <source>
        <dbReference type="EMBL" id="MET4582965.1"/>
    </source>
</evidence>
<proteinExistence type="predicted"/>
<organism evidence="1 2">
    <name type="scientific">Conyzicola nivalis</name>
    <dbReference type="NCBI Taxonomy" id="1477021"/>
    <lineage>
        <taxon>Bacteria</taxon>
        <taxon>Bacillati</taxon>
        <taxon>Actinomycetota</taxon>
        <taxon>Actinomycetes</taxon>
        <taxon>Micrococcales</taxon>
        <taxon>Microbacteriaceae</taxon>
        <taxon>Conyzicola</taxon>
    </lineage>
</organism>
<keyword evidence="2" id="KW-1185">Reference proteome</keyword>
<accession>A0ABV2QPJ2</accession>
<protein>
    <submittedName>
        <fullName evidence="1">Uncharacterized protein</fullName>
    </submittedName>
</protein>
<sequence length="236" mass="26479">MTNRPNERVLRAFSLSSELTTATELLALGLNQAANAKWVARQPGGVFTQLSQGVERVLKVTFWLHEQSKGREVDPKFGSGSSGHALRELNAKVFDIFVFESQLKTPYIAGLVEEVVVDPYWPDLLLALDRWAATSGRYRDLDALRGKDLQGDPPWASWEEAEHRAVTAADGWANPTDETFAASRMRMLLSIMQWWHTLYRGWQHGLVGEDGIMFSSALDPKNIHLDDAVFKLIAGR</sequence>
<dbReference type="RefSeq" id="WP_354025114.1">
    <property type="nucleotide sequence ID" value="NZ_JBEPSJ010000002.1"/>
</dbReference>
<gene>
    <name evidence="1" type="ORF">ABIE21_002475</name>
</gene>
<comment type="caution">
    <text evidence="1">The sequence shown here is derived from an EMBL/GenBank/DDBJ whole genome shotgun (WGS) entry which is preliminary data.</text>
</comment>
<evidence type="ECO:0000313" key="2">
    <source>
        <dbReference type="Proteomes" id="UP001549257"/>
    </source>
</evidence>
<reference evidence="1 2" key="1">
    <citation type="submission" date="2024-06" db="EMBL/GenBank/DDBJ databases">
        <title>Sorghum-associated microbial communities from plants grown in Nebraska, USA.</title>
        <authorList>
            <person name="Schachtman D."/>
        </authorList>
    </citation>
    <scope>NUCLEOTIDE SEQUENCE [LARGE SCALE GENOMIC DNA]</scope>
    <source>
        <strain evidence="1 2">2857</strain>
    </source>
</reference>
<dbReference type="EMBL" id="JBEPSJ010000002">
    <property type="protein sequence ID" value="MET4582965.1"/>
    <property type="molecule type" value="Genomic_DNA"/>
</dbReference>
<name>A0ABV2QPJ2_9MICO</name>